<organism evidence="6 7">
    <name type="scientific">Rhodococcus rhodnii</name>
    <dbReference type="NCBI Taxonomy" id="38312"/>
    <lineage>
        <taxon>Bacteria</taxon>
        <taxon>Bacillati</taxon>
        <taxon>Actinomycetota</taxon>
        <taxon>Actinomycetes</taxon>
        <taxon>Mycobacteriales</taxon>
        <taxon>Nocardiaceae</taxon>
        <taxon>Rhodococcus</taxon>
    </lineage>
</organism>
<evidence type="ECO:0000259" key="5">
    <source>
        <dbReference type="PROSITE" id="PS50921"/>
    </source>
</evidence>
<accession>A0A6P2CEJ3</accession>
<reference evidence="6 7" key="1">
    <citation type="submission" date="2018-07" db="EMBL/GenBank/DDBJ databases">
        <title>Genome sequence of Rhodococcus rhodnii ATCC 35071 from Rhodnius prolixus.</title>
        <authorList>
            <person name="Patel V."/>
            <person name="Vogel K.J."/>
        </authorList>
    </citation>
    <scope>NUCLEOTIDE SEQUENCE [LARGE SCALE GENOMIC DNA]</scope>
    <source>
        <strain evidence="6 7">ATCC 35071</strain>
    </source>
</reference>
<dbReference type="InterPro" id="IPR029016">
    <property type="entry name" value="GAF-like_dom_sf"/>
</dbReference>
<keyword evidence="1" id="KW-0808">Transferase</keyword>
<comment type="caution">
    <text evidence="6">The sequence shown here is derived from an EMBL/GenBank/DDBJ whole genome shotgun (WGS) entry which is preliminary data.</text>
</comment>
<dbReference type="PROSITE" id="PS50921">
    <property type="entry name" value="ANTAR"/>
    <property type="match status" value="1"/>
</dbReference>
<dbReference type="Gene3D" id="1.10.10.10">
    <property type="entry name" value="Winged helix-like DNA-binding domain superfamily/Winged helix DNA-binding domain"/>
    <property type="match status" value="1"/>
</dbReference>
<dbReference type="GO" id="GO:0003723">
    <property type="term" value="F:RNA binding"/>
    <property type="evidence" value="ECO:0007669"/>
    <property type="project" value="InterPro"/>
</dbReference>
<evidence type="ECO:0000256" key="3">
    <source>
        <dbReference type="ARBA" id="ARBA00023015"/>
    </source>
</evidence>
<sequence>MRPTSEKILRELAEHARDWRLPEQSLDDLLREITRSALALIPGCESVDVLMIEADGTFTSRAATSESVERLDALQISLGEGPCVAAATAPEAATTVSQDMNDETRWPRFARAAAEAGVGSMVSVRLYTREGRIGALNVVAPAPGAFDDDAIVVAESLAAHAASTIVANTLEHQLRSAVASRDVIGQAKDMIMERYGLDAAAAFRMLSGISQNTNSPLIEVARTVVEHSGENA</sequence>
<keyword evidence="3" id="KW-0805">Transcription regulation</keyword>
<dbReference type="RefSeq" id="WP_010836254.1">
    <property type="nucleotide sequence ID" value="NZ_QRCM01000001.1"/>
</dbReference>
<dbReference type="AlphaFoldDB" id="A0A6P2CEJ3"/>
<evidence type="ECO:0000256" key="2">
    <source>
        <dbReference type="ARBA" id="ARBA00022777"/>
    </source>
</evidence>
<dbReference type="EMBL" id="QRCM01000001">
    <property type="protein sequence ID" value="TXG91184.1"/>
    <property type="molecule type" value="Genomic_DNA"/>
</dbReference>
<dbReference type="InterPro" id="IPR011006">
    <property type="entry name" value="CheY-like_superfamily"/>
</dbReference>
<dbReference type="Proteomes" id="UP000471120">
    <property type="component" value="Unassembled WGS sequence"/>
</dbReference>
<evidence type="ECO:0000313" key="6">
    <source>
        <dbReference type="EMBL" id="TXG91184.1"/>
    </source>
</evidence>
<protein>
    <submittedName>
        <fullName evidence="6">ANTAR domain-containing protein</fullName>
    </submittedName>
</protein>
<dbReference type="SUPFAM" id="SSF52172">
    <property type="entry name" value="CheY-like"/>
    <property type="match status" value="1"/>
</dbReference>
<dbReference type="Gene3D" id="3.30.450.40">
    <property type="match status" value="1"/>
</dbReference>
<dbReference type="Pfam" id="PF03861">
    <property type="entry name" value="ANTAR"/>
    <property type="match status" value="1"/>
</dbReference>
<dbReference type="InterPro" id="IPR005561">
    <property type="entry name" value="ANTAR"/>
</dbReference>
<keyword evidence="4" id="KW-0804">Transcription</keyword>
<dbReference type="PIRSF" id="PIRSF036625">
    <property type="entry name" value="GAF_ANTAR"/>
    <property type="match status" value="1"/>
</dbReference>
<dbReference type="InterPro" id="IPR003018">
    <property type="entry name" value="GAF"/>
</dbReference>
<dbReference type="InterPro" id="IPR036388">
    <property type="entry name" value="WH-like_DNA-bd_sf"/>
</dbReference>
<gene>
    <name evidence="6" type="ORF">DW322_14350</name>
</gene>
<dbReference type="SUPFAM" id="SSF55781">
    <property type="entry name" value="GAF domain-like"/>
    <property type="match status" value="1"/>
</dbReference>
<dbReference type="GO" id="GO:0016301">
    <property type="term" value="F:kinase activity"/>
    <property type="evidence" value="ECO:0007669"/>
    <property type="project" value="UniProtKB-KW"/>
</dbReference>
<keyword evidence="2" id="KW-0418">Kinase</keyword>
<evidence type="ECO:0000256" key="1">
    <source>
        <dbReference type="ARBA" id="ARBA00022679"/>
    </source>
</evidence>
<evidence type="ECO:0000313" key="7">
    <source>
        <dbReference type="Proteomes" id="UP000471120"/>
    </source>
</evidence>
<dbReference type="Pfam" id="PF13185">
    <property type="entry name" value="GAF_2"/>
    <property type="match status" value="1"/>
</dbReference>
<dbReference type="InterPro" id="IPR012074">
    <property type="entry name" value="GAF_ANTAR"/>
</dbReference>
<name>A0A6P2CEJ3_9NOCA</name>
<feature type="domain" description="ANTAR" evidence="5">
    <location>
        <begin position="164"/>
        <end position="225"/>
    </location>
</feature>
<dbReference type="SMART" id="SM01012">
    <property type="entry name" value="ANTAR"/>
    <property type="match status" value="1"/>
</dbReference>
<proteinExistence type="predicted"/>
<evidence type="ECO:0000256" key="4">
    <source>
        <dbReference type="ARBA" id="ARBA00023163"/>
    </source>
</evidence>